<feature type="transmembrane region" description="Helical" evidence="1">
    <location>
        <begin position="154"/>
        <end position="173"/>
    </location>
</feature>
<dbReference type="Pfam" id="PF00622">
    <property type="entry name" value="SPRY"/>
    <property type="match status" value="1"/>
</dbReference>
<dbReference type="PANTHER" id="PTHR12864">
    <property type="entry name" value="RAN BINDING PROTEIN 9-RELATED"/>
    <property type="match status" value="1"/>
</dbReference>
<dbReference type="InterPro" id="IPR043136">
    <property type="entry name" value="B30.2/SPRY_sf"/>
</dbReference>
<evidence type="ECO:0000256" key="1">
    <source>
        <dbReference type="SAM" id="Phobius"/>
    </source>
</evidence>
<dbReference type="SMART" id="SM00449">
    <property type="entry name" value="SPRY"/>
    <property type="match status" value="1"/>
</dbReference>
<organism evidence="3 4">
    <name type="scientific">Rhizophagus clarus</name>
    <dbReference type="NCBI Taxonomy" id="94130"/>
    <lineage>
        <taxon>Eukaryota</taxon>
        <taxon>Fungi</taxon>
        <taxon>Fungi incertae sedis</taxon>
        <taxon>Mucoromycota</taxon>
        <taxon>Glomeromycotina</taxon>
        <taxon>Glomeromycetes</taxon>
        <taxon>Glomerales</taxon>
        <taxon>Glomeraceae</taxon>
        <taxon>Rhizophagus</taxon>
    </lineage>
</organism>
<name>A0A2Z6RWD0_9GLOM</name>
<keyword evidence="1" id="KW-0472">Membrane</keyword>
<keyword evidence="4" id="KW-1185">Reference proteome</keyword>
<dbReference type="EMBL" id="BEXD01003993">
    <property type="protein sequence ID" value="GBC05193.1"/>
    <property type="molecule type" value="Genomic_DNA"/>
</dbReference>
<dbReference type="InterPro" id="IPR001870">
    <property type="entry name" value="B30.2/SPRY"/>
</dbReference>
<comment type="caution">
    <text evidence="3">The sequence shown here is derived from an EMBL/GenBank/DDBJ whole genome shotgun (WGS) entry which is preliminary data.</text>
</comment>
<dbReference type="PROSITE" id="PS50188">
    <property type="entry name" value="B302_SPRY"/>
    <property type="match status" value="1"/>
</dbReference>
<dbReference type="STRING" id="94130.A0A2Z6RWD0"/>
<dbReference type="Gene3D" id="2.60.120.920">
    <property type="match status" value="1"/>
</dbReference>
<dbReference type="AlphaFoldDB" id="A0A2Z6RWD0"/>
<dbReference type="InterPro" id="IPR050618">
    <property type="entry name" value="Ubq-SigPath_Reg"/>
</dbReference>
<keyword evidence="1" id="KW-1133">Transmembrane helix</keyword>
<evidence type="ECO:0000313" key="4">
    <source>
        <dbReference type="Proteomes" id="UP000247702"/>
    </source>
</evidence>
<feature type="transmembrane region" description="Helical" evidence="1">
    <location>
        <begin position="61"/>
        <end position="83"/>
    </location>
</feature>
<feature type="transmembrane region" description="Helical" evidence="1">
    <location>
        <begin position="112"/>
        <end position="134"/>
    </location>
</feature>
<dbReference type="InterPro" id="IPR003877">
    <property type="entry name" value="SPRY_dom"/>
</dbReference>
<accession>A0A2Z6RWD0</accession>
<feature type="domain" description="B30.2/SPRY" evidence="2">
    <location>
        <begin position="373"/>
        <end position="556"/>
    </location>
</feature>
<dbReference type="SUPFAM" id="SSF49899">
    <property type="entry name" value="Concanavalin A-like lectins/glucanases"/>
    <property type="match status" value="1"/>
</dbReference>
<proteinExistence type="predicted"/>
<evidence type="ECO:0000313" key="3">
    <source>
        <dbReference type="EMBL" id="GBC05193.1"/>
    </source>
</evidence>
<dbReference type="InterPro" id="IPR013320">
    <property type="entry name" value="ConA-like_dom_sf"/>
</dbReference>
<reference evidence="3 4" key="1">
    <citation type="submission" date="2017-11" db="EMBL/GenBank/DDBJ databases">
        <title>The genome of Rhizophagus clarus HR1 reveals common genetic basis of auxotrophy among arbuscular mycorrhizal fungi.</title>
        <authorList>
            <person name="Kobayashi Y."/>
        </authorList>
    </citation>
    <scope>NUCLEOTIDE SEQUENCE [LARGE SCALE GENOMIC DNA]</scope>
    <source>
        <strain evidence="3 4">HR1</strain>
    </source>
</reference>
<gene>
    <name evidence="3" type="ORF">RclHR1_00610005</name>
</gene>
<evidence type="ECO:0000259" key="2">
    <source>
        <dbReference type="PROSITE" id="PS50188"/>
    </source>
</evidence>
<sequence length="585" mass="68235">MLCNIFEFECLYVLSDRDFDDLSNKTYNEYFENVLYSHVEIESGEYEIIIKNITMNYVSKYIPVVIILGIFQLVFIIFCILLLKNGSWEWIAKFKLDNNNKNIHIIYQLEEILLLITISFLGIWIFMSEIYEIFSIGFKVYYEKNFYEKILEVFYNIFGIITIIPISIVFVAIRRRSKSLYILFNISSIIEISIVFSRLLWSFRKNYSYFQYYVLSNNQNNTSPIKLGDIKFIIDNDLTYREKFFIAIPTLIFLVILNINTYLCQIRIDENFISRIYGPKNKQILIQSVKEFLEGVLKPFLILLEKKSESYEYIKKLDINAWKFTPEPRILLLNIVSVSDEIGNFDNDKIDETKNIDHSNVNVESVGVEHEIHFNAKSDVMMQTNYPLLNINEIPLDVITLNMNTTISSQILPSSPPEEYWFLSSPLQINYWFYYYEITILSNPNNDKTIIAIGLATKKYSTNRLPGCNTHSVGFHSDQGRIFHNEKYTGSKYAEKWGEVNDVIGCGYCPNTGHVFFTMNGKNLGIAYTELFYVWYPTIGSNGVCSLKINFGQKEFKYNEANGMSVAGIISQELLNKVDEFTIDC</sequence>
<dbReference type="Proteomes" id="UP000247702">
    <property type="component" value="Unassembled WGS sequence"/>
</dbReference>
<protein>
    <recommendedName>
        <fullName evidence="2">B30.2/SPRY domain-containing protein</fullName>
    </recommendedName>
</protein>
<feature type="transmembrane region" description="Helical" evidence="1">
    <location>
        <begin position="244"/>
        <end position="263"/>
    </location>
</feature>
<feature type="transmembrane region" description="Helical" evidence="1">
    <location>
        <begin position="180"/>
        <end position="201"/>
    </location>
</feature>
<keyword evidence="1" id="KW-0812">Transmembrane</keyword>